<dbReference type="HOGENOM" id="CLU_1086527_0_0_1"/>
<sequence>MSCSGLFNRIRRTSSTIPADPEGEDILLKMKWVPVAIQAGNVIVVVGEVVPIFRRFIRGPAALFVAILQPINKARANKVRCQELSSIVQRLLQTIRKQRSSFMLHGETTLKQDERTMEEILDGLERLASRRNFILACVHASSVEELLIEYERKVQQVKYNLGISTITKLDESFSSIHTKLDTSLKRQQRQGESLTALENHIQHVSQVLEEKANPLVIIYLEVGGLLPTNLCKVILGTPPLDFIVCVIFWIICGILV</sequence>
<dbReference type="CDD" id="cd21037">
    <property type="entry name" value="MLKL_NTD"/>
    <property type="match status" value="1"/>
</dbReference>
<keyword evidence="2" id="KW-1185">Reference proteome</keyword>
<gene>
    <name evidence="1" type="ORF">M422DRAFT_53306</name>
</gene>
<evidence type="ECO:0000313" key="2">
    <source>
        <dbReference type="Proteomes" id="UP000054279"/>
    </source>
</evidence>
<dbReference type="EMBL" id="KN837239">
    <property type="protein sequence ID" value="KIJ31637.1"/>
    <property type="molecule type" value="Genomic_DNA"/>
</dbReference>
<protein>
    <submittedName>
        <fullName evidence="1">Uncharacterized protein</fullName>
    </submittedName>
</protein>
<dbReference type="Gene3D" id="1.20.930.20">
    <property type="entry name" value="Adaptor protein Cbl, N-terminal domain"/>
    <property type="match status" value="1"/>
</dbReference>
<dbReference type="Proteomes" id="UP000054279">
    <property type="component" value="Unassembled WGS sequence"/>
</dbReference>
<dbReference type="InterPro" id="IPR059179">
    <property type="entry name" value="MLKL-like_MCAfunc"/>
</dbReference>
<evidence type="ECO:0000313" key="1">
    <source>
        <dbReference type="EMBL" id="KIJ31637.1"/>
    </source>
</evidence>
<dbReference type="InterPro" id="IPR036537">
    <property type="entry name" value="Adaptor_Cbl_N_dom_sf"/>
</dbReference>
<accession>A0A0C9UR48</accession>
<name>A0A0C9UR48_SPHS4</name>
<dbReference type="GO" id="GO:0007166">
    <property type="term" value="P:cell surface receptor signaling pathway"/>
    <property type="evidence" value="ECO:0007669"/>
    <property type="project" value="InterPro"/>
</dbReference>
<proteinExistence type="predicted"/>
<dbReference type="AlphaFoldDB" id="A0A0C9UR48"/>
<reference evidence="1 2" key="1">
    <citation type="submission" date="2014-06" db="EMBL/GenBank/DDBJ databases">
        <title>Evolutionary Origins and Diversification of the Mycorrhizal Mutualists.</title>
        <authorList>
            <consortium name="DOE Joint Genome Institute"/>
            <consortium name="Mycorrhizal Genomics Consortium"/>
            <person name="Kohler A."/>
            <person name="Kuo A."/>
            <person name="Nagy L.G."/>
            <person name="Floudas D."/>
            <person name="Copeland A."/>
            <person name="Barry K.W."/>
            <person name="Cichocki N."/>
            <person name="Veneault-Fourrey C."/>
            <person name="LaButti K."/>
            <person name="Lindquist E.A."/>
            <person name="Lipzen A."/>
            <person name="Lundell T."/>
            <person name="Morin E."/>
            <person name="Murat C."/>
            <person name="Riley R."/>
            <person name="Ohm R."/>
            <person name="Sun H."/>
            <person name="Tunlid A."/>
            <person name="Henrissat B."/>
            <person name="Grigoriev I.V."/>
            <person name="Hibbett D.S."/>
            <person name="Martin F."/>
        </authorList>
    </citation>
    <scope>NUCLEOTIDE SEQUENCE [LARGE SCALE GENOMIC DNA]</scope>
    <source>
        <strain evidence="1 2">SS14</strain>
    </source>
</reference>
<organism evidence="1 2">
    <name type="scientific">Sphaerobolus stellatus (strain SS14)</name>
    <dbReference type="NCBI Taxonomy" id="990650"/>
    <lineage>
        <taxon>Eukaryota</taxon>
        <taxon>Fungi</taxon>
        <taxon>Dikarya</taxon>
        <taxon>Basidiomycota</taxon>
        <taxon>Agaricomycotina</taxon>
        <taxon>Agaricomycetes</taxon>
        <taxon>Phallomycetidae</taxon>
        <taxon>Geastrales</taxon>
        <taxon>Sphaerobolaceae</taxon>
        <taxon>Sphaerobolus</taxon>
    </lineage>
</organism>